<dbReference type="VEuPathDB" id="FungiDB:PAAG_02345"/>
<evidence type="ECO:0000256" key="1">
    <source>
        <dbReference type="SAM" id="MobiDB-lite"/>
    </source>
</evidence>
<dbReference type="EMBL" id="KN293996">
    <property type="protein sequence ID" value="EEH40290.2"/>
    <property type="molecule type" value="Genomic_DNA"/>
</dbReference>
<proteinExistence type="predicted"/>
<dbReference type="AlphaFoldDB" id="C1GUM2"/>
<organism evidence="2 3">
    <name type="scientific">Paracoccidioides lutzii (strain ATCC MYA-826 / Pb01)</name>
    <name type="common">Paracoccidioides brasiliensis</name>
    <dbReference type="NCBI Taxonomy" id="502779"/>
    <lineage>
        <taxon>Eukaryota</taxon>
        <taxon>Fungi</taxon>
        <taxon>Dikarya</taxon>
        <taxon>Ascomycota</taxon>
        <taxon>Pezizomycotina</taxon>
        <taxon>Eurotiomycetes</taxon>
        <taxon>Eurotiomycetidae</taxon>
        <taxon>Onygenales</taxon>
        <taxon>Ajellomycetaceae</taxon>
        <taxon>Paracoccidioides</taxon>
    </lineage>
</organism>
<name>C1GUM2_PARBA</name>
<feature type="region of interest" description="Disordered" evidence="1">
    <location>
        <begin position="145"/>
        <end position="164"/>
    </location>
</feature>
<keyword evidence="3" id="KW-1185">Reference proteome</keyword>
<dbReference type="GeneID" id="9098883"/>
<dbReference type="Proteomes" id="UP000002059">
    <property type="component" value="Partially assembled WGS sequence"/>
</dbReference>
<dbReference type="RefSeq" id="XP_015701658.1">
    <property type="nucleotide sequence ID" value="XM_015844610.1"/>
</dbReference>
<dbReference type="KEGG" id="pbl:PAAG_02345"/>
<dbReference type="HOGENOM" id="CLU_1619557_0_0_1"/>
<gene>
    <name evidence="2" type="ORF">PAAG_02345</name>
</gene>
<evidence type="ECO:0000313" key="3">
    <source>
        <dbReference type="Proteomes" id="UP000002059"/>
    </source>
</evidence>
<protein>
    <submittedName>
        <fullName evidence="2">Uncharacterized protein</fullName>
    </submittedName>
</protein>
<evidence type="ECO:0000313" key="2">
    <source>
        <dbReference type="EMBL" id="EEH40290.2"/>
    </source>
</evidence>
<reference evidence="2 3" key="1">
    <citation type="journal article" date="2011" name="PLoS Genet.">
        <title>Comparative genomic analysis of human fungal pathogens causing paracoccidioidomycosis.</title>
        <authorList>
            <person name="Desjardins C.A."/>
            <person name="Champion M.D."/>
            <person name="Holder J.W."/>
            <person name="Muszewska A."/>
            <person name="Goldberg J."/>
            <person name="Bailao A.M."/>
            <person name="Brigido M.M."/>
            <person name="Ferreira M.E."/>
            <person name="Garcia A.M."/>
            <person name="Grynberg M."/>
            <person name="Gujja S."/>
            <person name="Heiman D.I."/>
            <person name="Henn M.R."/>
            <person name="Kodira C.D."/>
            <person name="Leon-Narvaez H."/>
            <person name="Longo L.V."/>
            <person name="Ma L.J."/>
            <person name="Malavazi I."/>
            <person name="Matsuo A.L."/>
            <person name="Morais F.V."/>
            <person name="Pereira M."/>
            <person name="Rodriguez-Brito S."/>
            <person name="Sakthikumar S."/>
            <person name="Salem-Izacc S.M."/>
            <person name="Sykes S.M."/>
            <person name="Teixeira M.M."/>
            <person name="Vallejo M.C."/>
            <person name="Walter M.E."/>
            <person name="Yandava C."/>
            <person name="Young S."/>
            <person name="Zeng Q."/>
            <person name="Zucker J."/>
            <person name="Felipe M.S."/>
            <person name="Goldman G.H."/>
            <person name="Haas B.J."/>
            <person name="McEwen J.G."/>
            <person name="Nino-Vega G."/>
            <person name="Puccia R."/>
            <person name="San-Blas G."/>
            <person name="Soares C.M."/>
            <person name="Birren B.W."/>
            <person name="Cuomo C.A."/>
        </authorList>
    </citation>
    <scope>NUCLEOTIDE SEQUENCE [LARGE SCALE GENOMIC DNA]</scope>
    <source>
        <strain evidence="3">ATCC MYA-826 / Pb01</strain>
    </source>
</reference>
<accession>C1GUM2</accession>
<sequence>MPNRIQGLWPRRTGQIHVKPTILSAGGAKRLTYMYRVFETFMKYLPPHPRPIRQLLKRTGVCLLSSSDGQAKPHRSSRCVISARYSTAWSTSSASQDGPIEEAANPNGQVWCKTLSPLELGCSAASIIIINDGRLFGEEMNEPSEALQARRAAQMQRANRPPKK</sequence>
<feature type="compositionally biased region" description="Low complexity" evidence="1">
    <location>
        <begin position="146"/>
        <end position="158"/>
    </location>
</feature>